<dbReference type="EMBL" id="LNZG01000004">
    <property type="protein sequence ID" value="ODA90919.1"/>
    <property type="molecule type" value="Genomic_DNA"/>
</dbReference>
<name>A0A1E2SMD4_LEIXY</name>
<evidence type="ECO:0000313" key="9">
    <source>
        <dbReference type="Proteomes" id="UP000094426"/>
    </source>
</evidence>
<evidence type="ECO:0000256" key="6">
    <source>
        <dbReference type="SAM" id="Phobius"/>
    </source>
</evidence>
<comment type="subcellular location">
    <subcellularLocation>
        <location evidence="1">Cell membrane</location>
        <topology evidence="1">Multi-pass membrane protein</topology>
    </subcellularLocation>
</comment>
<evidence type="ECO:0000256" key="1">
    <source>
        <dbReference type="ARBA" id="ARBA00004651"/>
    </source>
</evidence>
<evidence type="ECO:0000256" key="5">
    <source>
        <dbReference type="ARBA" id="ARBA00023136"/>
    </source>
</evidence>
<protein>
    <recommendedName>
        <fullName evidence="7">Cardiolipin synthase N-terminal domain-containing protein</fullName>
    </recommendedName>
</protein>
<dbReference type="RefSeq" id="WP_041766868.1">
    <property type="nucleotide sequence ID" value="NZ_LNZG01000004.1"/>
</dbReference>
<keyword evidence="3 6" id="KW-0812">Transmembrane</keyword>
<keyword evidence="5 6" id="KW-0472">Membrane</keyword>
<evidence type="ECO:0000256" key="3">
    <source>
        <dbReference type="ARBA" id="ARBA00022692"/>
    </source>
</evidence>
<evidence type="ECO:0000256" key="4">
    <source>
        <dbReference type="ARBA" id="ARBA00022989"/>
    </source>
</evidence>
<reference evidence="8 9" key="1">
    <citation type="submission" date="2015-11" db="EMBL/GenBank/DDBJ databases">
        <authorList>
            <person name="Zhang Y."/>
            <person name="Guo Z."/>
        </authorList>
    </citation>
    <scope>NUCLEOTIDE SEQUENCE [LARGE SCALE GENOMIC DNA]</scope>
    <source>
        <strain evidence="9">gdw1</strain>
    </source>
</reference>
<feature type="transmembrane region" description="Helical" evidence="6">
    <location>
        <begin position="12"/>
        <end position="32"/>
    </location>
</feature>
<feature type="domain" description="Cardiolipin synthase N-terminal" evidence="7">
    <location>
        <begin position="22"/>
        <end position="62"/>
    </location>
</feature>
<keyword evidence="4 6" id="KW-1133">Transmembrane helix</keyword>
<organism evidence="8 9">
    <name type="scientific">Leifsonia xyli subsp. xyli</name>
    <dbReference type="NCBI Taxonomy" id="59736"/>
    <lineage>
        <taxon>Bacteria</taxon>
        <taxon>Bacillati</taxon>
        <taxon>Actinomycetota</taxon>
        <taxon>Actinomycetes</taxon>
        <taxon>Micrococcales</taxon>
        <taxon>Microbacteriaceae</taxon>
        <taxon>Leifsonia</taxon>
    </lineage>
</organism>
<dbReference type="Pfam" id="PF13396">
    <property type="entry name" value="PLDc_N"/>
    <property type="match status" value="1"/>
</dbReference>
<keyword evidence="2" id="KW-1003">Cell membrane</keyword>
<comment type="caution">
    <text evidence="8">The sequence shown here is derived from an EMBL/GenBank/DDBJ whole genome shotgun (WGS) entry which is preliminary data.</text>
</comment>
<dbReference type="Proteomes" id="UP000094426">
    <property type="component" value="Unassembled WGS sequence"/>
</dbReference>
<dbReference type="AlphaFoldDB" id="A0A1E2SMD4"/>
<accession>A0A1E2SMD4</accession>
<evidence type="ECO:0000313" key="8">
    <source>
        <dbReference type="EMBL" id="ODA90919.1"/>
    </source>
</evidence>
<dbReference type="InterPro" id="IPR027379">
    <property type="entry name" value="CLS_N"/>
</dbReference>
<gene>
    <name evidence="8" type="ORF">ATY41_07585</name>
</gene>
<proteinExistence type="predicted"/>
<feature type="transmembrane region" description="Helical" evidence="6">
    <location>
        <begin position="44"/>
        <end position="65"/>
    </location>
</feature>
<evidence type="ECO:0000259" key="7">
    <source>
        <dbReference type="Pfam" id="PF13396"/>
    </source>
</evidence>
<sequence length="79" mass="8738">MLANTASPLHLIVLLVVLSQLVAAIWALVVTWKNETVRTADKASWTVLLVLVPIVGIVVWLAIFFPRRHRLNSNPTAAK</sequence>
<dbReference type="GO" id="GO:0005886">
    <property type="term" value="C:plasma membrane"/>
    <property type="evidence" value="ECO:0007669"/>
    <property type="project" value="UniProtKB-SubCell"/>
</dbReference>
<evidence type="ECO:0000256" key="2">
    <source>
        <dbReference type="ARBA" id="ARBA00022475"/>
    </source>
</evidence>